<evidence type="ECO:0000313" key="1">
    <source>
        <dbReference type="EnsemblPlants" id="AET5Gv20375200.6"/>
    </source>
</evidence>
<dbReference type="Gramene" id="AET5Gv20375200.6">
    <property type="protein sequence ID" value="AET5Gv20375200.6"/>
    <property type="gene ID" value="AET5Gv20375200"/>
</dbReference>
<proteinExistence type="predicted"/>
<dbReference type="AlphaFoldDB" id="A0A453KCP4"/>
<dbReference type="EnsemblPlants" id="AET5Gv20375200.6">
    <property type="protein sequence ID" value="AET5Gv20375200.6"/>
    <property type="gene ID" value="AET5Gv20375200"/>
</dbReference>
<protein>
    <submittedName>
        <fullName evidence="1">Uncharacterized protein</fullName>
    </submittedName>
</protein>
<reference evidence="1" key="5">
    <citation type="journal article" date="2021" name="G3 (Bethesda)">
        <title>Aegilops tauschii genome assembly Aet v5.0 features greater sequence contiguity and improved annotation.</title>
        <authorList>
            <person name="Wang L."/>
            <person name="Zhu T."/>
            <person name="Rodriguez J.C."/>
            <person name="Deal K.R."/>
            <person name="Dubcovsky J."/>
            <person name="McGuire P.E."/>
            <person name="Lux T."/>
            <person name="Spannagl M."/>
            <person name="Mayer K.F.X."/>
            <person name="Baldrich P."/>
            <person name="Meyers B.C."/>
            <person name="Huo N."/>
            <person name="Gu Y.Q."/>
            <person name="Zhou H."/>
            <person name="Devos K.M."/>
            <person name="Bennetzen J.L."/>
            <person name="Unver T."/>
            <person name="Budak H."/>
            <person name="Gulick P.J."/>
            <person name="Galiba G."/>
            <person name="Kalapos B."/>
            <person name="Nelson D.R."/>
            <person name="Li P."/>
            <person name="You F.M."/>
            <person name="Luo M.C."/>
            <person name="Dvorak J."/>
        </authorList>
    </citation>
    <scope>NUCLEOTIDE SEQUENCE [LARGE SCALE GENOMIC DNA]</scope>
    <source>
        <strain evidence="1">cv. AL8/78</strain>
    </source>
</reference>
<accession>A0A453KCP4</accession>
<reference evidence="2" key="1">
    <citation type="journal article" date="2014" name="Science">
        <title>Ancient hybridizations among the ancestral genomes of bread wheat.</title>
        <authorList>
            <consortium name="International Wheat Genome Sequencing Consortium,"/>
            <person name="Marcussen T."/>
            <person name="Sandve S.R."/>
            <person name="Heier L."/>
            <person name="Spannagl M."/>
            <person name="Pfeifer M."/>
            <person name="Jakobsen K.S."/>
            <person name="Wulff B.B."/>
            <person name="Steuernagel B."/>
            <person name="Mayer K.F."/>
            <person name="Olsen O.A."/>
        </authorList>
    </citation>
    <scope>NUCLEOTIDE SEQUENCE [LARGE SCALE GENOMIC DNA]</scope>
    <source>
        <strain evidence="2">cv. AL8/78</strain>
    </source>
</reference>
<sequence length="83" mass="9248">LLTFKETKWTFFRHIFVSEIGLPEPGCLGTSYHHRLSRIQLLEICTMSCSTHLISRSSSLLSAGGSTNLKQIRALVASQLIKS</sequence>
<keyword evidence="2" id="KW-1185">Reference proteome</keyword>
<organism evidence="1 2">
    <name type="scientific">Aegilops tauschii subsp. strangulata</name>
    <name type="common">Goatgrass</name>
    <dbReference type="NCBI Taxonomy" id="200361"/>
    <lineage>
        <taxon>Eukaryota</taxon>
        <taxon>Viridiplantae</taxon>
        <taxon>Streptophyta</taxon>
        <taxon>Embryophyta</taxon>
        <taxon>Tracheophyta</taxon>
        <taxon>Spermatophyta</taxon>
        <taxon>Magnoliopsida</taxon>
        <taxon>Liliopsida</taxon>
        <taxon>Poales</taxon>
        <taxon>Poaceae</taxon>
        <taxon>BOP clade</taxon>
        <taxon>Pooideae</taxon>
        <taxon>Triticodae</taxon>
        <taxon>Triticeae</taxon>
        <taxon>Triticinae</taxon>
        <taxon>Aegilops</taxon>
    </lineage>
</organism>
<evidence type="ECO:0000313" key="2">
    <source>
        <dbReference type="Proteomes" id="UP000015105"/>
    </source>
</evidence>
<reference evidence="2" key="2">
    <citation type="journal article" date="2017" name="Nat. Plants">
        <title>The Aegilops tauschii genome reveals multiple impacts of transposons.</title>
        <authorList>
            <person name="Zhao G."/>
            <person name="Zou C."/>
            <person name="Li K."/>
            <person name="Wang K."/>
            <person name="Li T."/>
            <person name="Gao L."/>
            <person name="Zhang X."/>
            <person name="Wang H."/>
            <person name="Yang Z."/>
            <person name="Liu X."/>
            <person name="Jiang W."/>
            <person name="Mao L."/>
            <person name="Kong X."/>
            <person name="Jiao Y."/>
            <person name="Jia J."/>
        </authorList>
    </citation>
    <scope>NUCLEOTIDE SEQUENCE [LARGE SCALE GENOMIC DNA]</scope>
    <source>
        <strain evidence="2">cv. AL8/78</strain>
    </source>
</reference>
<name>A0A453KCP4_AEGTS</name>
<reference evidence="1" key="3">
    <citation type="journal article" date="2017" name="Nature">
        <title>Genome sequence of the progenitor of the wheat D genome Aegilops tauschii.</title>
        <authorList>
            <person name="Luo M.C."/>
            <person name="Gu Y.Q."/>
            <person name="Puiu D."/>
            <person name="Wang H."/>
            <person name="Twardziok S.O."/>
            <person name="Deal K.R."/>
            <person name="Huo N."/>
            <person name="Zhu T."/>
            <person name="Wang L."/>
            <person name="Wang Y."/>
            <person name="McGuire P.E."/>
            <person name="Liu S."/>
            <person name="Long H."/>
            <person name="Ramasamy R.K."/>
            <person name="Rodriguez J.C."/>
            <person name="Van S.L."/>
            <person name="Yuan L."/>
            <person name="Wang Z."/>
            <person name="Xia Z."/>
            <person name="Xiao L."/>
            <person name="Anderson O.D."/>
            <person name="Ouyang S."/>
            <person name="Liang Y."/>
            <person name="Zimin A.V."/>
            <person name="Pertea G."/>
            <person name="Qi P."/>
            <person name="Bennetzen J.L."/>
            <person name="Dai X."/>
            <person name="Dawson M.W."/>
            <person name="Muller H.G."/>
            <person name="Kugler K."/>
            <person name="Rivarola-Duarte L."/>
            <person name="Spannagl M."/>
            <person name="Mayer K.F.X."/>
            <person name="Lu F.H."/>
            <person name="Bevan M.W."/>
            <person name="Leroy P."/>
            <person name="Li P."/>
            <person name="You F.M."/>
            <person name="Sun Q."/>
            <person name="Liu Z."/>
            <person name="Lyons E."/>
            <person name="Wicker T."/>
            <person name="Salzberg S.L."/>
            <person name="Devos K.M."/>
            <person name="Dvorak J."/>
        </authorList>
    </citation>
    <scope>NUCLEOTIDE SEQUENCE [LARGE SCALE GENOMIC DNA]</scope>
    <source>
        <strain evidence="1">cv. AL8/78</strain>
    </source>
</reference>
<reference evidence="1" key="4">
    <citation type="submission" date="2019-03" db="UniProtKB">
        <authorList>
            <consortium name="EnsemblPlants"/>
        </authorList>
    </citation>
    <scope>IDENTIFICATION</scope>
</reference>
<dbReference type="Proteomes" id="UP000015105">
    <property type="component" value="Chromosome 5D"/>
</dbReference>